<keyword evidence="1" id="KW-0472">Membrane</keyword>
<evidence type="ECO:0000256" key="1">
    <source>
        <dbReference type="SAM" id="Phobius"/>
    </source>
</evidence>
<name>A0ABW7Q4B9_9MICO</name>
<proteinExistence type="predicted"/>
<evidence type="ECO:0000313" key="2">
    <source>
        <dbReference type="EMBL" id="MFH8249680.1"/>
    </source>
</evidence>
<keyword evidence="1" id="KW-0812">Transmembrane</keyword>
<reference evidence="2 3" key="1">
    <citation type="submission" date="2024-09" db="EMBL/GenBank/DDBJ databases">
        <authorList>
            <person name="Pan X."/>
        </authorList>
    </citation>
    <scope>NUCLEOTIDE SEQUENCE [LARGE SCALE GENOMIC DNA]</scope>
    <source>
        <strain evidence="2 3">B2969</strain>
    </source>
</reference>
<gene>
    <name evidence="2" type="ORF">ACH3VR_04845</name>
</gene>
<protein>
    <submittedName>
        <fullName evidence="2">Uncharacterized protein</fullName>
    </submittedName>
</protein>
<accession>A0ABW7Q4B9</accession>
<comment type="caution">
    <text evidence="2">The sequence shown here is derived from an EMBL/GenBank/DDBJ whole genome shotgun (WGS) entry which is preliminary data.</text>
</comment>
<evidence type="ECO:0000313" key="3">
    <source>
        <dbReference type="Proteomes" id="UP001610861"/>
    </source>
</evidence>
<keyword evidence="1" id="KW-1133">Transmembrane helix</keyword>
<keyword evidence="3" id="KW-1185">Reference proteome</keyword>
<sequence>MDYGSASHVVLWVIGLMALVGAIGVVGAFWTMGRQAYRKD</sequence>
<dbReference type="Proteomes" id="UP001610861">
    <property type="component" value="Unassembled WGS sequence"/>
</dbReference>
<feature type="transmembrane region" description="Helical" evidence="1">
    <location>
        <begin position="6"/>
        <end position="30"/>
    </location>
</feature>
<organism evidence="2 3">
    <name type="scientific">Microbacterium alkaliflavum</name>
    <dbReference type="NCBI Taxonomy" id="3248839"/>
    <lineage>
        <taxon>Bacteria</taxon>
        <taxon>Bacillati</taxon>
        <taxon>Actinomycetota</taxon>
        <taxon>Actinomycetes</taxon>
        <taxon>Micrococcales</taxon>
        <taxon>Microbacteriaceae</taxon>
        <taxon>Microbacterium</taxon>
    </lineage>
</organism>
<dbReference type="RefSeq" id="WP_396639612.1">
    <property type="nucleotide sequence ID" value="NZ_JBIQWL010000001.1"/>
</dbReference>
<dbReference type="EMBL" id="JBIQWL010000001">
    <property type="protein sequence ID" value="MFH8249680.1"/>
    <property type="molecule type" value="Genomic_DNA"/>
</dbReference>